<keyword evidence="2" id="KW-0479">Metal-binding</keyword>
<dbReference type="PANTHER" id="PTHR47990">
    <property type="entry name" value="2-OXOGLUTARATE (2OG) AND FE(II)-DEPENDENT OXYGENASE SUPERFAMILY PROTEIN-RELATED"/>
    <property type="match status" value="1"/>
</dbReference>
<evidence type="ECO:0000256" key="1">
    <source>
        <dbReference type="ARBA" id="ARBA00008056"/>
    </source>
</evidence>
<gene>
    <name evidence="4" type="ORF">B0A52_01903</name>
</gene>
<reference evidence="4 5" key="1">
    <citation type="submission" date="2017-03" db="EMBL/GenBank/DDBJ databases">
        <title>Genomes of endolithic fungi from Antarctica.</title>
        <authorList>
            <person name="Coleine C."/>
            <person name="Masonjones S."/>
            <person name="Stajich J.E."/>
        </authorList>
    </citation>
    <scope>NUCLEOTIDE SEQUENCE [LARGE SCALE GENOMIC DNA]</scope>
    <source>
        <strain evidence="4 5">CCFEE 6314</strain>
    </source>
</reference>
<sequence length="336" mass="37587">MSDYKPQTLAPEPKTAFFIPSIDLKAYLEDPESPSSQHLVAEVRAACVTTGFFQITGHGIPKELQQRLFEAAAAFFELPFETKKLLDAKNNVGRRGYDVLGSQSYEADVLPDLKEGFYMGLDIPPSDHRVVARRFFMGSNVWPQTKRIAPEQFKNTLEEYYRAIWGLTMTVLDLIARTLPHGPHVFDEFKSNDPIAPLRLLHYPPAQPTEKRQLGASAHTDFGAITLLLQDGNPGLSVLDEATNIWYDVDPNPDAYVVNIGDMLSKWTSDHYKSSVHRVINATANHRYSAVFFFDGNLDCPLAPLDGSHVSGKVLTVEEHMLTRMRESYGGKSGTD</sequence>
<name>A0A438NEB9_EXOME</name>
<dbReference type="VEuPathDB" id="FungiDB:PV10_06334"/>
<dbReference type="Proteomes" id="UP000288859">
    <property type="component" value="Unassembled WGS sequence"/>
</dbReference>
<dbReference type="InterPro" id="IPR005123">
    <property type="entry name" value="Oxoglu/Fe-dep_dioxygenase_dom"/>
</dbReference>
<dbReference type="InterPro" id="IPR050231">
    <property type="entry name" value="Iron_ascorbate_oxido_reductase"/>
</dbReference>
<dbReference type="OrthoDB" id="288590at2759"/>
<evidence type="ECO:0000256" key="2">
    <source>
        <dbReference type="RuleBase" id="RU003682"/>
    </source>
</evidence>
<evidence type="ECO:0000259" key="3">
    <source>
        <dbReference type="PROSITE" id="PS51471"/>
    </source>
</evidence>
<dbReference type="GO" id="GO:0016491">
    <property type="term" value="F:oxidoreductase activity"/>
    <property type="evidence" value="ECO:0007669"/>
    <property type="project" value="UniProtKB-KW"/>
</dbReference>
<evidence type="ECO:0000313" key="4">
    <source>
        <dbReference type="EMBL" id="RVX74071.1"/>
    </source>
</evidence>
<protein>
    <recommendedName>
        <fullName evidence="3">Fe2OG dioxygenase domain-containing protein</fullName>
    </recommendedName>
</protein>
<evidence type="ECO:0000313" key="5">
    <source>
        <dbReference type="Proteomes" id="UP000288859"/>
    </source>
</evidence>
<comment type="similarity">
    <text evidence="1 2">Belongs to the iron/ascorbate-dependent oxidoreductase family.</text>
</comment>
<dbReference type="Pfam" id="PF03171">
    <property type="entry name" value="2OG-FeII_Oxy"/>
    <property type="match status" value="1"/>
</dbReference>
<dbReference type="Pfam" id="PF14226">
    <property type="entry name" value="DIOX_N"/>
    <property type="match status" value="1"/>
</dbReference>
<dbReference type="GO" id="GO:0044283">
    <property type="term" value="P:small molecule biosynthetic process"/>
    <property type="evidence" value="ECO:0007669"/>
    <property type="project" value="UniProtKB-ARBA"/>
</dbReference>
<comment type="caution">
    <text evidence="4">The sequence shown here is derived from an EMBL/GenBank/DDBJ whole genome shotgun (WGS) entry which is preliminary data.</text>
</comment>
<dbReference type="InterPro" id="IPR026992">
    <property type="entry name" value="DIOX_N"/>
</dbReference>
<dbReference type="EMBL" id="NAJM01000005">
    <property type="protein sequence ID" value="RVX74071.1"/>
    <property type="molecule type" value="Genomic_DNA"/>
</dbReference>
<dbReference type="InterPro" id="IPR044861">
    <property type="entry name" value="IPNS-like_FE2OG_OXY"/>
</dbReference>
<dbReference type="SUPFAM" id="SSF51197">
    <property type="entry name" value="Clavaminate synthase-like"/>
    <property type="match status" value="1"/>
</dbReference>
<keyword evidence="2" id="KW-0560">Oxidoreductase</keyword>
<dbReference type="AlphaFoldDB" id="A0A438NEB9"/>
<proteinExistence type="inferred from homology"/>
<dbReference type="PRINTS" id="PR00682">
    <property type="entry name" value="IPNSYNTHASE"/>
</dbReference>
<keyword evidence="2" id="KW-0408">Iron</keyword>
<dbReference type="InterPro" id="IPR027443">
    <property type="entry name" value="IPNS-like_sf"/>
</dbReference>
<dbReference type="PROSITE" id="PS51471">
    <property type="entry name" value="FE2OG_OXY"/>
    <property type="match status" value="1"/>
</dbReference>
<feature type="domain" description="Fe2OG dioxygenase" evidence="3">
    <location>
        <begin position="194"/>
        <end position="296"/>
    </location>
</feature>
<accession>A0A438NEB9</accession>
<dbReference type="GO" id="GO:0046872">
    <property type="term" value="F:metal ion binding"/>
    <property type="evidence" value="ECO:0007669"/>
    <property type="project" value="UniProtKB-KW"/>
</dbReference>
<dbReference type="Gene3D" id="2.60.120.330">
    <property type="entry name" value="B-lactam Antibiotic, Isopenicillin N Synthase, Chain"/>
    <property type="match status" value="1"/>
</dbReference>
<organism evidence="4 5">
    <name type="scientific">Exophiala mesophila</name>
    <name type="common">Black yeast-like fungus</name>
    <dbReference type="NCBI Taxonomy" id="212818"/>
    <lineage>
        <taxon>Eukaryota</taxon>
        <taxon>Fungi</taxon>
        <taxon>Dikarya</taxon>
        <taxon>Ascomycota</taxon>
        <taxon>Pezizomycotina</taxon>
        <taxon>Eurotiomycetes</taxon>
        <taxon>Chaetothyriomycetidae</taxon>
        <taxon>Chaetothyriales</taxon>
        <taxon>Herpotrichiellaceae</taxon>
        <taxon>Exophiala</taxon>
    </lineage>
</organism>